<dbReference type="Proteomes" id="UP000615455">
    <property type="component" value="Unassembled WGS sequence"/>
</dbReference>
<evidence type="ECO:0000313" key="1">
    <source>
        <dbReference type="EMBL" id="GGA05367.1"/>
    </source>
</evidence>
<sequence length="99" mass="11299">MIKKTKVRKLALKSGVRKKKFAAPSKLRLKKKLVGKRKSKVVRFPKSSRLRSKRRAIRQPKRGFAGTTTYNKAFDEAYNEGFNIGFAQGYALEQENPAV</sequence>
<proteinExistence type="predicted"/>
<dbReference type="RefSeq" id="WP_189018707.1">
    <property type="nucleotide sequence ID" value="NZ_BMHE01000048.1"/>
</dbReference>
<dbReference type="EMBL" id="BMHE01000048">
    <property type="protein sequence ID" value="GGA05367.1"/>
    <property type="molecule type" value="Genomic_DNA"/>
</dbReference>
<name>A0ABQ1FBV8_9BACL</name>
<comment type="caution">
    <text evidence="1">The sequence shown here is derived from an EMBL/GenBank/DDBJ whole genome shotgun (WGS) entry which is preliminary data.</text>
</comment>
<protein>
    <submittedName>
        <fullName evidence="1">Uncharacterized protein</fullName>
    </submittedName>
</protein>
<reference evidence="2" key="1">
    <citation type="journal article" date="2019" name="Int. J. Syst. Evol. Microbiol.">
        <title>The Global Catalogue of Microorganisms (GCM) 10K type strain sequencing project: providing services to taxonomists for standard genome sequencing and annotation.</title>
        <authorList>
            <consortium name="The Broad Institute Genomics Platform"/>
            <consortium name="The Broad Institute Genome Sequencing Center for Infectious Disease"/>
            <person name="Wu L."/>
            <person name="Ma J."/>
        </authorList>
    </citation>
    <scope>NUCLEOTIDE SEQUENCE [LARGE SCALE GENOMIC DNA]</scope>
    <source>
        <strain evidence="2">CGMCC 1.15043</strain>
    </source>
</reference>
<organism evidence="1 2">
    <name type="scientific">Paenibacillus marchantiophytorum</name>
    <dbReference type="NCBI Taxonomy" id="1619310"/>
    <lineage>
        <taxon>Bacteria</taxon>
        <taxon>Bacillati</taxon>
        <taxon>Bacillota</taxon>
        <taxon>Bacilli</taxon>
        <taxon>Bacillales</taxon>
        <taxon>Paenibacillaceae</taxon>
        <taxon>Paenibacillus</taxon>
    </lineage>
</organism>
<accession>A0ABQ1FBV8</accession>
<evidence type="ECO:0000313" key="2">
    <source>
        <dbReference type="Proteomes" id="UP000615455"/>
    </source>
</evidence>
<keyword evidence="2" id="KW-1185">Reference proteome</keyword>
<gene>
    <name evidence="1" type="ORF">GCM10008018_59200</name>
</gene>